<keyword evidence="2" id="KW-0732">Signal</keyword>
<feature type="signal peptide" evidence="2">
    <location>
        <begin position="1"/>
        <end position="29"/>
    </location>
</feature>
<protein>
    <submittedName>
        <fullName evidence="3">Putative secreted protein</fullName>
    </submittedName>
</protein>
<evidence type="ECO:0000256" key="1">
    <source>
        <dbReference type="SAM" id="MobiDB-lite"/>
    </source>
</evidence>
<reference evidence="3" key="1">
    <citation type="submission" date="2018-01" db="EMBL/GenBank/DDBJ databases">
        <title>An insight into the sialome of Amazonian anophelines.</title>
        <authorList>
            <person name="Ribeiro J.M."/>
            <person name="Scarpassa V."/>
            <person name="Calvo E."/>
        </authorList>
    </citation>
    <scope>NUCLEOTIDE SEQUENCE</scope>
    <source>
        <tissue evidence="3">Salivary glands</tissue>
    </source>
</reference>
<name>A0A2M4B709_9DIPT</name>
<accession>A0A2M4B709</accession>
<evidence type="ECO:0000313" key="3">
    <source>
        <dbReference type="EMBL" id="MBW48807.1"/>
    </source>
</evidence>
<dbReference type="AlphaFoldDB" id="A0A2M4B709"/>
<proteinExistence type="predicted"/>
<evidence type="ECO:0000256" key="2">
    <source>
        <dbReference type="SAM" id="SignalP"/>
    </source>
</evidence>
<sequence>MGCASRGGQSSSMSPCVFFFRLLCAQTKADSHTCEQPARTQLYQWNEPITNSTSREGESESDRESQGEGEGEISCVAKWVGV</sequence>
<dbReference type="EMBL" id="GGFK01015486">
    <property type="protein sequence ID" value="MBW48807.1"/>
    <property type="molecule type" value="Transcribed_RNA"/>
</dbReference>
<feature type="compositionally biased region" description="Basic and acidic residues" evidence="1">
    <location>
        <begin position="55"/>
        <end position="66"/>
    </location>
</feature>
<feature type="region of interest" description="Disordered" evidence="1">
    <location>
        <begin position="45"/>
        <end position="73"/>
    </location>
</feature>
<feature type="chain" id="PRO_5014753258" evidence="2">
    <location>
        <begin position="30"/>
        <end position="82"/>
    </location>
</feature>
<organism evidence="3">
    <name type="scientific">Anopheles triannulatus</name>
    <dbReference type="NCBI Taxonomy" id="58253"/>
    <lineage>
        <taxon>Eukaryota</taxon>
        <taxon>Metazoa</taxon>
        <taxon>Ecdysozoa</taxon>
        <taxon>Arthropoda</taxon>
        <taxon>Hexapoda</taxon>
        <taxon>Insecta</taxon>
        <taxon>Pterygota</taxon>
        <taxon>Neoptera</taxon>
        <taxon>Endopterygota</taxon>
        <taxon>Diptera</taxon>
        <taxon>Nematocera</taxon>
        <taxon>Culicoidea</taxon>
        <taxon>Culicidae</taxon>
        <taxon>Anophelinae</taxon>
        <taxon>Anopheles</taxon>
    </lineage>
</organism>